<dbReference type="AlphaFoldDB" id="A0A8S9TXV4"/>
<evidence type="ECO:0000256" key="1">
    <source>
        <dbReference type="SAM" id="MobiDB-lite"/>
    </source>
</evidence>
<feature type="region of interest" description="Disordered" evidence="1">
    <location>
        <begin position="1"/>
        <end position="26"/>
    </location>
</feature>
<gene>
    <name evidence="2" type="ORF">GN958_ATG19197</name>
</gene>
<dbReference type="Proteomes" id="UP000704712">
    <property type="component" value="Unassembled WGS sequence"/>
</dbReference>
<evidence type="ECO:0000313" key="3">
    <source>
        <dbReference type="Proteomes" id="UP000704712"/>
    </source>
</evidence>
<evidence type="ECO:0000313" key="2">
    <source>
        <dbReference type="EMBL" id="KAF4131639.1"/>
    </source>
</evidence>
<dbReference type="EMBL" id="JAACNO010002706">
    <property type="protein sequence ID" value="KAF4131639.1"/>
    <property type="molecule type" value="Genomic_DNA"/>
</dbReference>
<accession>A0A8S9TXV4</accession>
<comment type="caution">
    <text evidence="2">The sequence shown here is derived from an EMBL/GenBank/DDBJ whole genome shotgun (WGS) entry which is preliminary data.</text>
</comment>
<name>A0A8S9TXV4_PHYIN</name>
<sequence>MGCTNTHHEVGSGTHEVGSDETSQITVELNSGTATDVGGVTTAIPTEVGGVVDIEGTIPSGETETQRTNGHKTSVVQSTIRFGLDTEDVGEDTTFVGDIESDIGNEQQSC</sequence>
<reference evidence="2" key="1">
    <citation type="submission" date="2020-03" db="EMBL/GenBank/DDBJ databases">
        <title>Hybrid Assembly of Korean Phytophthora infestans isolates.</title>
        <authorList>
            <person name="Prokchorchik M."/>
            <person name="Lee Y."/>
            <person name="Seo J."/>
            <person name="Cho J.-H."/>
            <person name="Park Y.-E."/>
            <person name="Jang D.-C."/>
            <person name="Im J.-S."/>
            <person name="Choi J.-G."/>
            <person name="Park H.-J."/>
            <person name="Lee G.-B."/>
            <person name="Lee Y.-G."/>
            <person name="Hong S.-Y."/>
            <person name="Cho K."/>
            <person name="Sohn K.H."/>
        </authorList>
    </citation>
    <scope>NUCLEOTIDE SEQUENCE</scope>
    <source>
        <strain evidence="2">KR_2_A2</strain>
    </source>
</reference>
<proteinExistence type="predicted"/>
<feature type="region of interest" description="Disordered" evidence="1">
    <location>
        <begin position="53"/>
        <end position="74"/>
    </location>
</feature>
<organism evidence="2 3">
    <name type="scientific">Phytophthora infestans</name>
    <name type="common">Potato late blight agent</name>
    <name type="synonym">Botrytis infestans</name>
    <dbReference type="NCBI Taxonomy" id="4787"/>
    <lineage>
        <taxon>Eukaryota</taxon>
        <taxon>Sar</taxon>
        <taxon>Stramenopiles</taxon>
        <taxon>Oomycota</taxon>
        <taxon>Peronosporomycetes</taxon>
        <taxon>Peronosporales</taxon>
        <taxon>Peronosporaceae</taxon>
        <taxon>Phytophthora</taxon>
    </lineage>
</organism>
<feature type="compositionally biased region" description="Polar residues" evidence="1">
    <location>
        <begin position="60"/>
        <end position="74"/>
    </location>
</feature>
<protein>
    <submittedName>
        <fullName evidence="2">Uncharacterized protein</fullName>
    </submittedName>
</protein>
<feature type="compositionally biased region" description="Basic and acidic residues" evidence="1">
    <location>
        <begin position="1"/>
        <end position="10"/>
    </location>
</feature>